<proteinExistence type="inferred from homology"/>
<dbReference type="Proteomes" id="UP001150879">
    <property type="component" value="Unassembled WGS sequence"/>
</dbReference>
<comment type="caution">
    <text evidence="5">The sequence shown here is derived from an EMBL/GenBank/DDBJ whole genome shotgun (WGS) entry which is preliminary data.</text>
</comment>
<accession>A0A9W9ITQ4</accession>
<dbReference type="EMBL" id="JAPQKP010000006">
    <property type="protein sequence ID" value="KAJ5184565.1"/>
    <property type="molecule type" value="Genomic_DNA"/>
</dbReference>
<dbReference type="InterPro" id="IPR044294">
    <property type="entry name" value="Lipase-like"/>
</dbReference>
<feature type="compositionally biased region" description="Acidic residues" evidence="3">
    <location>
        <begin position="1029"/>
        <end position="1038"/>
    </location>
</feature>
<gene>
    <name evidence="5" type="ORF">N7472_009405</name>
</gene>
<feature type="compositionally biased region" description="Basic and acidic residues" evidence="3">
    <location>
        <begin position="354"/>
        <end position="368"/>
    </location>
</feature>
<feature type="region of interest" description="Disordered" evidence="3">
    <location>
        <begin position="262"/>
        <end position="300"/>
    </location>
</feature>
<feature type="region of interest" description="Disordered" evidence="3">
    <location>
        <begin position="661"/>
        <end position="692"/>
    </location>
</feature>
<dbReference type="PIRSF" id="PIRSF005412">
    <property type="entry name" value="UCP005412_abhydr"/>
    <property type="match status" value="1"/>
</dbReference>
<dbReference type="Gene3D" id="3.40.50.1820">
    <property type="entry name" value="alpha/beta hydrolase"/>
    <property type="match status" value="1"/>
</dbReference>
<evidence type="ECO:0000256" key="2">
    <source>
        <dbReference type="ARBA" id="ARBA00022963"/>
    </source>
</evidence>
<comment type="similarity">
    <text evidence="1">Belongs to the putative lipase ROG1 family.</text>
</comment>
<reference evidence="5" key="1">
    <citation type="submission" date="2022-11" db="EMBL/GenBank/DDBJ databases">
        <authorList>
            <person name="Petersen C."/>
        </authorList>
    </citation>
    <scope>NUCLEOTIDE SEQUENCE</scope>
    <source>
        <strain evidence="5">IBT 16849</strain>
    </source>
</reference>
<dbReference type="PANTHER" id="PTHR12482">
    <property type="entry name" value="LIPASE ROG1-RELATED-RELATED"/>
    <property type="match status" value="1"/>
</dbReference>
<dbReference type="InterPro" id="IPR029058">
    <property type="entry name" value="AB_hydrolase_fold"/>
</dbReference>
<feature type="domain" description="DUF676" evidence="4">
    <location>
        <begin position="302"/>
        <end position="339"/>
    </location>
</feature>
<dbReference type="GO" id="GO:0017000">
    <property type="term" value="P:antibiotic biosynthetic process"/>
    <property type="evidence" value="ECO:0007669"/>
    <property type="project" value="UniProtKB-ARBA"/>
</dbReference>
<evidence type="ECO:0000259" key="4">
    <source>
        <dbReference type="Pfam" id="PF05057"/>
    </source>
</evidence>
<keyword evidence="2" id="KW-0442">Lipid degradation</keyword>
<feature type="compositionally biased region" description="Polar residues" evidence="3">
    <location>
        <begin position="1008"/>
        <end position="1019"/>
    </location>
</feature>
<feature type="compositionally biased region" description="Polar residues" evidence="3">
    <location>
        <begin position="991"/>
        <end position="1000"/>
    </location>
</feature>
<organism evidence="5 6">
    <name type="scientific">Penicillium cf. griseofulvum</name>
    <dbReference type="NCBI Taxonomy" id="2972120"/>
    <lineage>
        <taxon>Eukaryota</taxon>
        <taxon>Fungi</taxon>
        <taxon>Dikarya</taxon>
        <taxon>Ascomycota</taxon>
        <taxon>Pezizomycotina</taxon>
        <taxon>Eurotiomycetes</taxon>
        <taxon>Eurotiomycetidae</taxon>
        <taxon>Eurotiales</taxon>
        <taxon>Aspergillaceae</taxon>
        <taxon>Penicillium</taxon>
    </lineage>
</organism>
<feature type="domain" description="DUF676" evidence="4">
    <location>
        <begin position="472"/>
        <end position="607"/>
    </location>
</feature>
<name>A0A9W9ITQ4_9EURO</name>
<dbReference type="PANTHER" id="PTHR12482:SF62">
    <property type="entry name" value="LIPASE ROG1-RELATED"/>
    <property type="match status" value="1"/>
</dbReference>
<evidence type="ECO:0000313" key="5">
    <source>
        <dbReference type="EMBL" id="KAJ5184565.1"/>
    </source>
</evidence>
<keyword evidence="2" id="KW-0443">Lipid metabolism</keyword>
<dbReference type="SUPFAM" id="SSF53474">
    <property type="entry name" value="alpha/beta-Hydrolases"/>
    <property type="match status" value="1"/>
</dbReference>
<dbReference type="Pfam" id="PF05057">
    <property type="entry name" value="DUF676"/>
    <property type="match status" value="2"/>
</dbReference>
<dbReference type="AlphaFoldDB" id="A0A9W9ITQ4"/>
<protein>
    <submittedName>
        <fullName evidence="5">ABC transporter integral membrane type 1</fullName>
    </submittedName>
</protein>
<feature type="region of interest" description="Disordered" evidence="3">
    <location>
        <begin position="335"/>
        <end position="383"/>
    </location>
</feature>
<keyword evidence="6" id="KW-1185">Reference proteome</keyword>
<dbReference type="GO" id="GO:0016042">
    <property type="term" value="P:lipid catabolic process"/>
    <property type="evidence" value="ECO:0007669"/>
    <property type="project" value="UniProtKB-KW"/>
</dbReference>
<dbReference type="GO" id="GO:0072330">
    <property type="term" value="P:monocarboxylic acid biosynthetic process"/>
    <property type="evidence" value="ECO:0007669"/>
    <property type="project" value="UniProtKB-ARBA"/>
</dbReference>
<dbReference type="InterPro" id="IPR007751">
    <property type="entry name" value="DUF676_lipase-like"/>
</dbReference>
<dbReference type="InterPro" id="IPR016445">
    <property type="entry name" value="Rog1_fam"/>
</dbReference>
<feature type="region of interest" description="Disordered" evidence="3">
    <location>
        <begin position="948"/>
        <end position="1044"/>
    </location>
</feature>
<feature type="compositionally biased region" description="Polar residues" evidence="3">
    <location>
        <begin position="852"/>
        <end position="861"/>
    </location>
</feature>
<feature type="non-terminal residue" evidence="5">
    <location>
        <position position="1"/>
    </location>
</feature>
<reference evidence="5" key="2">
    <citation type="journal article" date="2023" name="IMA Fungus">
        <title>Comparative genomic study of the Penicillium genus elucidates a diverse pangenome and 15 lateral gene transfer events.</title>
        <authorList>
            <person name="Petersen C."/>
            <person name="Sorensen T."/>
            <person name="Nielsen M.R."/>
            <person name="Sondergaard T.E."/>
            <person name="Sorensen J.L."/>
            <person name="Fitzpatrick D.A."/>
            <person name="Frisvad J.C."/>
            <person name="Nielsen K.L."/>
        </authorList>
    </citation>
    <scope>NUCLEOTIDE SEQUENCE</scope>
    <source>
        <strain evidence="5">IBT 16849</strain>
    </source>
</reference>
<feature type="compositionally biased region" description="Polar residues" evidence="3">
    <location>
        <begin position="953"/>
        <end position="981"/>
    </location>
</feature>
<sequence length="1044" mass="114648">MLITARTYSASQTPDLGAAQLCNRRSRFHTLSGWKTSPVHTKEATDMLLVHQVGSVRVGEVVRYTITYTPAADPILPIPSNLYVRVKNTSAIPLRAAYLHGPYTLYAACYPSQFDPNTKYERQDLEGTPQFEPYLKAGGGWDAVIKVPANLLEAHDFGSPGQGGPASGQSVSWIIEIQSQVIFSSSAAVHFELLVGRDEKSLAYFSGGAWSSGNGSTGPPAKLQDHWIPETRGSQVLALKGVYSKAIALHVDDTTSLWSNPPFPSAESASKSVDQKPQDSKYPCDNPAPEDSTEAPMRSAKKKPVHLVLLTHGLHSNLGADMLYLKESIDATMRKSKKEDSQAKALQVSPVGQGDRESSTSKSSHPEDEQNSQSSDNTDNDDEEQVIVRGFSGNAVRTERGIQYLGKRLAKYVLLLTYPDQPYFPLKGSKSNPFSRPFSARKDRAQPFAHSAESTPQENAQEFGNEDHAYRITSISFVGHSLGGLIQTYAIAYIQKHSPQFFERIKPVNFIALATPFLGLSNENPMPSWSYRPGSRAELDGTESSKWLGGYYCWKGESTKDPGHSDPGSKPLLRILPCGPAHEVLQKFQHRTVYSNVVNDGIVPLRTSSLLFLDWKGLDRVEKARRDNGLVGTMAEWGWAELTGANSKSPRLARLDEEHHLNPPTMETGHQNADSATKIPPRPKDDILDDTLSPRPEQFLAQPNRVPNQRIPEEAVVKENLSGNTPSSPLESFFSLFRLNQGKNPPNSKNARIYKRSQTLSAFGTGDGNGNGTIPVAQGPSSHEHEGVHTPPKTTFFESAGDLLMPPLPPADFILDPASRPRTIFHDRIYHPGDIPPPSPVKRRTLAFGSLQGKQSKSAPTENPPAGIANSQSGLKVEEKIARAYHRDLTWRKVLVRLEPDAHNNIIVRRMFTNAYGWPVVKHLVDTHFSHTPTAETDDSLKQNVEMAKSPNIGPTSSGDEVEGQSDSVDPNSVRATNDLPNVSDLHISEDLSSGPSDTSLAEDEPRMSTSDKNYVSRQDSARWTDREVVEDDSESGFEVETGA</sequence>
<dbReference type="GO" id="GO:0047372">
    <property type="term" value="F:monoacylglycerol lipase activity"/>
    <property type="evidence" value="ECO:0007669"/>
    <property type="project" value="TreeGrafter"/>
</dbReference>
<feature type="region of interest" description="Disordered" evidence="3">
    <location>
        <begin position="850"/>
        <end position="874"/>
    </location>
</feature>
<evidence type="ECO:0000256" key="3">
    <source>
        <dbReference type="SAM" id="MobiDB-lite"/>
    </source>
</evidence>
<evidence type="ECO:0000313" key="6">
    <source>
        <dbReference type="Proteomes" id="UP001150879"/>
    </source>
</evidence>
<evidence type="ECO:0000256" key="1">
    <source>
        <dbReference type="ARBA" id="ARBA00007920"/>
    </source>
</evidence>